<dbReference type="SMART" id="SM00320">
    <property type="entry name" value="WD40"/>
    <property type="match status" value="6"/>
</dbReference>
<dbReference type="GO" id="GO:0070971">
    <property type="term" value="C:endoplasmic reticulum exit site"/>
    <property type="evidence" value="ECO:0000318"/>
    <property type="project" value="GO_Central"/>
</dbReference>
<dbReference type="EMBL" id="DF236953">
    <property type="protein sequence ID" value="GAQ77854.1"/>
    <property type="molecule type" value="Genomic_DNA"/>
</dbReference>
<dbReference type="InterPro" id="IPR036322">
    <property type="entry name" value="WD40_repeat_dom_sf"/>
</dbReference>
<dbReference type="GO" id="GO:0090110">
    <property type="term" value="P:COPII-coated vesicle cargo loading"/>
    <property type="evidence" value="ECO:0000318"/>
    <property type="project" value="GO_Central"/>
</dbReference>
<dbReference type="GO" id="GO:0030127">
    <property type="term" value="C:COPII vesicle coat"/>
    <property type="evidence" value="ECO:0000318"/>
    <property type="project" value="GO_Central"/>
</dbReference>
<feature type="non-terminal residue" evidence="12">
    <location>
        <position position="1079"/>
    </location>
</feature>
<evidence type="ECO:0000256" key="7">
    <source>
        <dbReference type="ARBA" id="ARBA00022892"/>
    </source>
</evidence>
<dbReference type="AlphaFoldDB" id="A0A1Y1HHC4"/>
<feature type="compositionally biased region" description="Polar residues" evidence="10">
    <location>
        <begin position="885"/>
        <end position="896"/>
    </location>
</feature>
<feature type="repeat" description="WD" evidence="9">
    <location>
        <begin position="263"/>
        <end position="305"/>
    </location>
</feature>
<keyword evidence="4 9" id="KW-0853">WD repeat</keyword>
<dbReference type="Pfam" id="PF12931">
    <property type="entry name" value="TPR_Sec16"/>
    <property type="match status" value="1"/>
</dbReference>
<feature type="compositionally biased region" description="Pro residues" evidence="10">
    <location>
        <begin position="898"/>
        <end position="909"/>
    </location>
</feature>
<dbReference type="GO" id="GO:0005198">
    <property type="term" value="F:structural molecule activity"/>
    <property type="evidence" value="ECO:0000318"/>
    <property type="project" value="GO_Central"/>
</dbReference>
<dbReference type="FunFam" id="2.130.10.10:FF:000295">
    <property type="entry name" value="Protein transport protein SEC31 homolog B"/>
    <property type="match status" value="1"/>
</dbReference>
<proteinExistence type="inferred from homology"/>
<evidence type="ECO:0000256" key="2">
    <source>
        <dbReference type="ARBA" id="ARBA00009358"/>
    </source>
</evidence>
<feature type="compositionally biased region" description="Low complexity" evidence="10">
    <location>
        <begin position="919"/>
        <end position="934"/>
    </location>
</feature>
<dbReference type="Gene3D" id="2.130.10.10">
    <property type="entry name" value="YVTN repeat-like/Quinoprotein amine dehydrogenase"/>
    <property type="match status" value="1"/>
</dbReference>
<evidence type="ECO:0000256" key="4">
    <source>
        <dbReference type="ARBA" id="ARBA00022574"/>
    </source>
</evidence>
<evidence type="ECO:0000256" key="1">
    <source>
        <dbReference type="ARBA" id="ARBA00004240"/>
    </source>
</evidence>
<dbReference type="SUPFAM" id="SSF50978">
    <property type="entry name" value="WD40 repeat-like"/>
    <property type="match status" value="1"/>
</dbReference>
<dbReference type="PRINTS" id="PR01217">
    <property type="entry name" value="PRICHEXTENSN"/>
</dbReference>
<dbReference type="InterPro" id="IPR040251">
    <property type="entry name" value="SEC31-like"/>
</dbReference>
<accession>A0A1Y1HHC4</accession>
<dbReference type="GO" id="GO:0007029">
    <property type="term" value="P:endoplasmic reticulum organization"/>
    <property type="evidence" value="ECO:0000318"/>
    <property type="project" value="GO_Central"/>
</dbReference>
<feature type="compositionally biased region" description="Low complexity" evidence="10">
    <location>
        <begin position="1056"/>
        <end position="1065"/>
    </location>
</feature>
<feature type="domain" description="Sec16 Sec23-binding" evidence="11">
    <location>
        <begin position="579"/>
        <end position="781"/>
    </location>
</feature>
<feature type="region of interest" description="Disordered" evidence="10">
    <location>
        <begin position="473"/>
        <end position="492"/>
    </location>
</feature>
<organism evidence="12 13">
    <name type="scientific">Klebsormidium nitens</name>
    <name type="common">Green alga</name>
    <name type="synonym">Ulothrix nitens</name>
    <dbReference type="NCBI Taxonomy" id="105231"/>
    <lineage>
        <taxon>Eukaryota</taxon>
        <taxon>Viridiplantae</taxon>
        <taxon>Streptophyta</taxon>
        <taxon>Klebsormidiophyceae</taxon>
        <taxon>Klebsormidiales</taxon>
        <taxon>Klebsormidiaceae</taxon>
        <taxon>Klebsormidium</taxon>
    </lineage>
</organism>
<protein>
    <submittedName>
        <fullName evidence="12">Protein transport protein SEC31</fullName>
    </submittedName>
</protein>
<keyword evidence="7" id="KW-0931">ER-Golgi transport</keyword>
<keyword evidence="5" id="KW-0677">Repeat</keyword>
<dbReference type="PROSITE" id="PS50294">
    <property type="entry name" value="WD_REPEATS_REGION"/>
    <property type="match status" value="2"/>
</dbReference>
<feature type="compositionally biased region" description="Pro residues" evidence="10">
    <location>
        <begin position="935"/>
        <end position="948"/>
    </location>
</feature>
<evidence type="ECO:0000256" key="9">
    <source>
        <dbReference type="PROSITE-ProRule" id="PRU00221"/>
    </source>
</evidence>
<dbReference type="Pfam" id="PF00400">
    <property type="entry name" value="WD40"/>
    <property type="match status" value="2"/>
</dbReference>
<dbReference type="PROSITE" id="PS00678">
    <property type="entry name" value="WD_REPEATS_1"/>
    <property type="match status" value="1"/>
</dbReference>
<comment type="similarity">
    <text evidence="2">Belongs to the WD repeat SEC31 family.</text>
</comment>
<dbReference type="PROSITE" id="PS50082">
    <property type="entry name" value="WD_REPEATS_2"/>
    <property type="match status" value="2"/>
</dbReference>
<gene>
    <name evidence="12" type="ORF">KFL_000040530</name>
</gene>
<feature type="compositionally biased region" description="Low complexity" evidence="10">
    <location>
        <begin position="973"/>
        <end position="992"/>
    </location>
</feature>
<dbReference type="PANTHER" id="PTHR13923">
    <property type="entry name" value="SEC31-RELATED PROTEIN"/>
    <property type="match status" value="1"/>
</dbReference>
<feature type="compositionally biased region" description="Pro residues" evidence="10">
    <location>
        <begin position="956"/>
        <end position="966"/>
    </location>
</feature>
<dbReference type="OrthoDB" id="542917at2759"/>
<evidence type="ECO:0000256" key="5">
    <source>
        <dbReference type="ARBA" id="ARBA00022737"/>
    </source>
</evidence>
<feature type="compositionally biased region" description="Low complexity" evidence="10">
    <location>
        <begin position="843"/>
        <end position="877"/>
    </location>
</feature>
<evidence type="ECO:0000313" key="13">
    <source>
        <dbReference type="Proteomes" id="UP000054558"/>
    </source>
</evidence>
<feature type="region of interest" description="Disordered" evidence="10">
    <location>
        <begin position="843"/>
        <end position="1079"/>
    </location>
</feature>
<dbReference type="GO" id="GO:0015031">
    <property type="term" value="P:protein transport"/>
    <property type="evidence" value="ECO:0007669"/>
    <property type="project" value="UniProtKB-KW"/>
</dbReference>
<feature type="compositionally biased region" description="Pro residues" evidence="10">
    <location>
        <begin position="1040"/>
        <end position="1050"/>
    </location>
</feature>
<evidence type="ECO:0000256" key="10">
    <source>
        <dbReference type="SAM" id="MobiDB-lite"/>
    </source>
</evidence>
<dbReference type="InterPro" id="IPR001680">
    <property type="entry name" value="WD40_rpt"/>
</dbReference>
<keyword evidence="6" id="KW-0256">Endoplasmic reticulum</keyword>
<feature type="compositionally biased region" description="Polar residues" evidence="10">
    <location>
        <begin position="1001"/>
        <end position="1017"/>
    </location>
</feature>
<dbReference type="Proteomes" id="UP000054558">
    <property type="component" value="Unassembled WGS sequence"/>
</dbReference>
<evidence type="ECO:0000313" key="12">
    <source>
        <dbReference type="EMBL" id="GAQ77854.1"/>
    </source>
</evidence>
<feature type="compositionally biased region" description="Low complexity" evidence="10">
    <location>
        <begin position="477"/>
        <end position="492"/>
    </location>
</feature>
<keyword evidence="13" id="KW-1185">Reference proteome</keyword>
<evidence type="ECO:0000256" key="3">
    <source>
        <dbReference type="ARBA" id="ARBA00022448"/>
    </source>
</evidence>
<dbReference type="InterPro" id="IPR019775">
    <property type="entry name" value="WD40_repeat_CS"/>
</dbReference>
<dbReference type="STRING" id="105231.A0A1Y1HHC4"/>
<evidence type="ECO:0000259" key="11">
    <source>
        <dbReference type="Pfam" id="PF12931"/>
    </source>
</evidence>
<keyword evidence="3" id="KW-0813">Transport</keyword>
<reference evidence="12 13" key="1">
    <citation type="journal article" date="2014" name="Nat. Commun.">
        <title>Klebsormidium flaccidum genome reveals primary factors for plant terrestrial adaptation.</title>
        <authorList>
            <person name="Hori K."/>
            <person name="Maruyama F."/>
            <person name="Fujisawa T."/>
            <person name="Togashi T."/>
            <person name="Yamamoto N."/>
            <person name="Seo M."/>
            <person name="Sato S."/>
            <person name="Yamada T."/>
            <person name="Mori H."/>
            <person name="Tajima N."/>
            <person name="Moriyama T."/>
            <person name="Ikeuchi M."/>
            <person name="Watanabe M."/>
            <person name="Wada H."/>
            <person name="Kobayashi K."/>
            <person name="Saito M."/>
            <person name="Masuda T."/>
            <person name="Sasaki-Sekimoto Y."/>
            <person name="Mashiguchi K."/>
            <person name="Awai K."/>
            <person name="Shimojima M."/>
            <person name="Masuda S."/>
            <person name="Iwai M."/>
            <person name="Nobusawa T."/>
            <person name="Narise T."/>
            <person name="Kondo S."/>
            <person name="Saito H."/>
            <person name="Sato R."/>
            <person name="Murakawa M."/>
            <person name="Ihara Y."/>
            <person name="Oshima-Yamada Y."/>
            <person name="Ohtaka K."/>
            <person name="Satoh M."/>
            <person name="Sonobe K."/>
            <person name="Ishii M."/>
            <person name="Ohtani R."/>
            <person name="Kanamori-Sato M."/>
            <person name="Honoki R."/>
            <person name="Miyazaki D."/>
            <person name="Mochizuki H."/>
            <person name="Umetsu J."/>
            <person name="Higashi K."/>
            <person name="Shibata D."/>
            <person name="Kamiya Y."/>
            <person name="Sato N."/>
            <person name="Nakamura Y."/>
            <person name="Tabata S."/>
            <person name="Ida S."/>
            <person name="Kurokawa K."/>
            <person name="Ohta H."/>
        </authorList>
    </citation>
    <scope>NUCLEOTIDE SEQUENCE [LARGE SCALE GENOMIC DNA]</scope>
    <source>
        <strain evidence="12 13">NIES-2285</strain>
    </source>
</reference>
<dbReference type="InterPro" id="IPR024298">
    <property type="entry name" value="Sec16_Sec23-bd"/>
</dbReference>
<dbReference type="OMA" id="WLERPCG"/>
<feature type="repeat" description="WD" evidence="9">
    <location>
        <begin position="122"/>
        <end position="156"/>
    </location>
</feature>
<sequence length="1079" mass="115346">MALKQATRSATVAFSPTAPFIAAGTMAGAFDMSFSTTACMEIFKLDFSTPDFDLPLIGTAPASERLHRLSWGTTGIDSQSLPYGMIAGGQSDGSVALWNPAKLIKGGDGAGDEVGDALIGKLDKHKGSVKGLEFNTSNPNLLATGGEDGELNIWDLAKPAQPTLFPSLKSASGPLGEISYLAWNRKVPNILASTSYNGTSVVWDLKKQKSVISFADPTSRRRCSALQWNPEVATQLVVASDEDRSPGLQVWDLRNSVSPLKELQAHSRGVLAMAWCPSDSGLLLTCGKDNRTLCWDINTGEVLYELPASTNWNFDVQWSARIPGLLSTSSFDGKVQIYNIESCGATSALEEAGFGQQDGTAQPSFKRAPKWLRRPAGVSFGFGGKLVTFGPKKATNDPEITVRSINTDGDLAKRSEEFETSVKGAEKEGMKQYCEGKAASATSEDEKETWSFLSVLFGDDPRRQLLKHLNFEPAPPASAAAPTAEDPSTAAAAATNGVQDLSLDAAKAQTDTLAAMAVEENGENADGLKEPEEEDFFEKLPSTPPADTKVVETVRAPEVAEHHVEDKHVAEDDPSENAVQRALVVGNYQAAVDVCLKAGRLADALLLASVAGSDLWQSTQTEYLKRVKRPYTKIIAAVVSSDWRSLVAERPLSLWKETLALICTYSAQGDECTALCGQLAAKLAARRDQEFQQAATLCYMIAGDIEKAAAQWSKDLKKVAGSTEAGPPVDAIQDVMEKVVVLGLATGRKKVSASLAPLVGTYAELLVNQGRLATAMEYLALIPPDESDVRLKVLRDRIYRSGQIAPESVEAPEFPFEGESVSAPGVAAPANPQATAGTQAYYAPQPTQPQQSQAYQGAQYQQQTAPLNPYAPTANPYAPVPVAPTQQSWQQYNVQSAPPAPPPSVPPFNPAGHVEQRTQPGFQPVQQPAPFVPKYTPPPTNMPPPFVPQQPEAPLAAPPQRPPPSFQPKSFEAPNLPNPAAAQGAQPAYGHQPPQPFMQPGVQQPAQSFRPPQQFMQPTPSVVGPPPAPVWTPGGASNFAPPPAVAPATPPRRRTQLPTTYRRPPGFTSPFPNPGPQPP</sequence>
<keyword evidence="8" id="KW-0653">Protein transport</keyword>
<evidence type="ECO:0000256" key="6">
    <source>
        <dbReference type="ARBA" id="ARBA00022824"/>
    </source>
</evidence>
<name>A0A1Y1HHC4_KLENI</name>
<evidence type="ECO:0000256" key="8">
    <source>
        <dbReference type="ARBA" id="ARBA00022927"/>
    </source>
</evidence>
<dbReference type="InterPro" id="IPR015943">
    <property type="entry name" value="WD40/YVTN_repeat-like_dom_sf"/>
</dbReference>
<comment type="subcellular location">
    <subcellularLocation>
        <location evidence="1">Endoplasmic reticulum</location>
    </subcellularLocation>
</comment>
<dbReference type="Gene3D" id="1.25.40.1030">
    <property type="match status" value="1"/>
</dbReference>
<dbReference type="PANTHER" id="PTHR13923:SF11">
    <property type="entry name" value="SECRETORY 31, ISOFORM D"/>
    <property type="match status" value="1"/>
</dbReference>